<keyword evidence="1" id="KW-0560">Oxidoreductase</keyword>
<accession>A0ABQ6JSB6</accession>
<dbReference type="InterPro" id="IPR055170">
    <property type="entry name" value="GFO_IDH_MocA-like_dom"/>
</dbReference>
<comment type="caution">
    <text evidence="5">The sequence shown here is derived from an EMBL/GenBank/DDBJ whole genome shotgun (WGS) entry which is preliminary data.</text>
</comment>
<keyword evidence="6" id="KW-1185">Reference proteome</keyword>
<sequence>MRGARRRGPGGGCGARRVAAAARRPRGRDRGILIDAGALGTVTYARVRMAHDGWLGGWLPERFADPVAAIGGAFADLGCHPAYLVQRFLGARPVRITAAYGSVTAHAVEDNAVVVAAYANGALGVAEASFVTTPGASAFEVRGTEGSLLFGFGREELMGKGGALGEDWAVVPLVDAPAAPFGLWVDAMAGGADVATNQRTAVELTRFVVAANEAAATGRAIDIEREQ</sequence>
<evidence type="ECO:0000256" key="2">
    <source>
        <dbReference type="ARBA" id="ARBA00023027"/>
    </source>
</evidence>
<feature type="domain" description="GFO/IDH/MocA-like oxidoreductase" evidence="4">
    <location>
        <begin position="33"/>
        <end position="148"/>
    </location>
</feature>
<proteinExistence type="predicted"/>
<evidence type="ECO:0000256" key="1">
    <source>
        <dbReference type="ARBA" id="ARBA00023002"/>
    </source>
</evidence>
<keyword evidence="2" id="KW-0520">NAD</keyword>
<dbReference type="SUPFAM" id="SSF55347">
    <property type="entry name" value="Glyceraldehyde-3-phosphate dehydrogenase-like, C-terminal domain"/>
    <property type="match status" value="1"/>
</dbReference>
<evidence type="ECO:0000313" key="6">
    <source>
        <dbReference type="Proteomes" id="UP001157069"/>
    </source>
</evidence>
<gene>
    <name evidence="5" type="ORF">GCM10025869_15570</name>
</gene>
<dbReference type="Proteomes" id="UP001157069">
    <property type="component" value="Unassembled WGS sequence"/>
</dbReference>
<dbReference type="Pfam" id="PF22725">
    <property type="entry name" value="GFO_IDH_MocA_C3"/>
    <property type="match status" value="1"/>
</dbReference>
<dbReference type="EMBL" id="BSVA01000001">
    <property type="protein sequence ID" value="GMA91028.1"/>
    <property type="molecule type" value="Genomic_DNA"/>
</dbReference>
<dbReference type="PANTHER" id="PTHR43818:SF11">
    <property type="entry name" value="BCDNA.GH03377"/>
    <property type="match status" value="1"/>
</dbReference>
<name>A0ABQ6JSB6_9MICO</name>
<evidence type="ECO:0000259" key="4">
    <source>
        <dbReference type="Pfam" id="PF22725"/>
    </source>
</evidence>
<reference evidence="6" key="1">
    <citation type="journal article" date="2019" name="Int. J. Syst. Evol. Microbiol.">
        <title>The Global Catalogue of Microorganisms (GCM) 10K type strain sequencing project: providing services to taxonomists for standard genome sequencing and annotation.</title>
        <authorList>
            <consortium name="The Broad Institute Genomics Platform"/>
            <consortium name="The Broad Institute Genome Sequencing Center for Infectious Disease"/>
            <person name="Wu L."/>
            <person name="Ma J."/>
        </authorList>
    </citation>
    <scope>NUCLEOTIDE SEQUENCE [LARGE SCALE GENOMIC DNA]</scope>
    <source>
        <strain evidence="6">NBRC 108755</strain>
    </source>
</reference>
<evidence type="ECO:0000256" key="3">
    <source>
        <dbReference type="SAM" id="MobiDB-lite"/>
    </source>
</evidence>
<dbReference type="PANTHER" id="PTHR43818">
    <property type="entry name" value="BCDNA.GH03377"/>
    <property type="match status" value="1"/>
</dbReference>
<evidence type="ECO:0000313" key="5">
    <source>
        <dbReference type="EMBL" id="GMA91028.1"/>
    </source>
</evidence>
<dbReference type="InterPro" id="IPR050463">
    <property type="entry name" value="Gfo/Idh/MocA_oxidrdct_glycsds"/>
</dbReference>
<feature type="region of interest" description="Disordered" evidence="3">
    <location>
        <begin position="1"/>
        <end position="20"/>
    </location>
</feature>
<protein>
    <recommendedName>
        <fullName evidence="4">GFO/IDH/MocA-like oxidoreductase domain-containing protein</fullName>
    </recommendedName>
</protein>
<dbReference type="Gene3D" id="3.30.360.10">
    <property type="entry name" value="Dihydrodipicolinate Reductase, domain 2"/>
    <property type="match status" value="1"/>
</dbReference>
<organism evidence="5 6">
    <name type="scientific">Homoserinibacter gongjuensis</name>
    <dbReference type="NCBI Taxonomy" id="1162968"/>
    <lineage>
        <taxon>Bacteria</taxon>
        <taxon>Bacillati</taxon>
        <taxon>Actinomycetota</taxon>
        <taxon>Actinomycetes</taxon>
        <taxon>Micrococcales</taxon>
        <taxon>Microbacteriaceae</taxon>
        <taxon>Homoserinibacter</taxon>
    </lineage>
</organism>